<dbReference type="EMBL" id="CAKXAJ010014578">
    <property type="protein sequence ID" value="CAH2216234.1"/>
    <property type="molecule type" value="Genomic_DNA"/>
</dbReference>
<feature type="domain" description="MADF" evidence="1">
    <location>
        <begin position="3"/>
        <end position="45"/>
    </location>
</feature>
<evidence type="ECO:0000313" key="2">
    <source>
        <dbReference type="EMBL" id="CAH2216234.1"/>
    </source>
</evidence>
<gene>
    <name evidence="2" type="primary">jg18740</name>
    <name evidence="2" type="ORF">PAEG_LOCUS4291</name>
</gene>
<evidence type="ECO:0000313" key="3">
    <source>
        <dbReference type="Proteomes" id="UP000838756"/>
    </source>
</evidence>
<dbReference type="InterPro" id="IPR006578">
    <property type="entry name" value="MADF-dom"/>
</dbReference>
<comment type="caution">
    <text evidence="2">The sequence shown here is derived from an EMBL/GenBank/DDBJ whole genome shotgun (WGS) entry which is preliminary data.</text>
</comment>
<dbReference type="Pfam" id="PF10545">
    <property type="entry name" value="MADF_DNA_bdg"/>
    <property type="match status" value="1"/>
</dbReference>
<dbReference type="Proteomes" id="UP000838756">
    <property type="component" value="Unassembled WGS sequence"/>
</dbReference>
<organism evidence="2 3">
    <name type="scientific">Pararge aegeria aegeria</name>
    <dbReference type="NCBI Taxonomy" id="348720"/>
    <lineage>
        <taxon>Eukaryota</taxon>
        <taxon>Metazoa</taxon>
        <taxon>Ecdysozoa</taxon>
        <taxon>Arthropoda</taxon>
        <taxon>Hexapoda</taxon>
        <taxon>Insecta</taxon>
        <taxon>Pterygota</taxon>
        <taxon>Neoptera</taxon>
        <taxon>Endopterygota</taxon>
        <taxon>Lepidoptera</taxon>
        <taxon>Glossata</taxon>
        <taxon>Ditrysia</taxon>
        <taxon>Papilionoidea</taxon>
        <taxon>Nymphalidae</taxon>
        <taxon>Satyrinae</taxon>
        <taxon>Satyrini</taxon>
        <taxon>Parargina</taxon>
        <taxon>Pararge</taxon>
    </lineage>
</organism>
<proteinExistence type="predicted"/>
<dbReference type="AlphaFoldDB" id="A0A8S4QNF9"/>
<dbReference type="PROSITE" id="PS51029">
    <property type="entry name" value="MADF"/>
    <property type="match status" value="1"/>
</dbReference>
<keyword evidence="3" id="KW-1185">Reference proteome</keyword>
<evidence type="ECO:0000259" key="1">
    <source>
        <dbReference type="PROSITE" id="PS51029"/>
    </source>
</evidence>
<dbReference type="OrthoDB" id="6515516at2759"/>
<protein>
    <submittedName>
        <fullName evidence="2">Jg18740 protein</fullName>
    </submittedName>
</protein>
<feature type="non-terminal residue" evidence="2">
    <location>
        <position position="45"/>
    </location>
</feature>
<sequence length="45" mass="5449">MERFIEAVRQYPCIWNINDKDYRHGDKKETAWNEIVGLNIPEIKD</sequence>
<reference evidence="2" key="1">
    <citation type="submission" date="2022-03" db="EMBL/GenBank/DDBJ databases">
        <authorList>
            <person name="Lindestad O."/>
        </authorList>
    </citation>
    <scope>NUCLEOTIDE SEQUENCE</scope>
</reference>
<name>A0A8S4QNF9_9NEOP</name>
<accession>A0A8S4QNF9</accession>